<accession>A0ABZ0IPH1</accession>
<dbReference type="InterPro" id="IPR001296">
    <property type="entry name" value="Glyco_trans_1"/>
</dbReference>
<dbReference type="PANTHER" id="PTHR45947">
    <property type="entry name" value="SULFOQUINOVOSYL TRANSFERASE SQD2"/>
    <property type="match status" value="1"/>
</dbReference>
<dbReference type="Proteomes" id="UP001302349">
    <property type="component" value="Chromosome"/>
</dbReference>
<keyword evidence="4" id="KW-1185">Reference proteome</keyword>
<dbReference type="EC" id="2.4.-.-" evidence="3"/>
<organism evidence="3 4">
    <name type="scientific">Imperialibacter roseus</name>
    <dbReference type="NCBI Taxonomy" id="1324217"/>
    <lineage>
        <taxon>Bacteria</taxon>
        <taxon>Pseudomonadati</taxon>
        <taxon>Bacteroidota</taxon>
        <taxon>Cytophagia</taxon>
        <taxon>Cytophagales</taxon>
        <taxon>Flammeovirgaceae</taxon>
        <taxon>Imperialibacter</taxon>
    </lineage>
</organism>
<dbReference type="Pfam" id="PF00534">
    <property type="entry name" value="Glycos_transf_1"/>
    <property type="match status" value="1"/>
</dbReference>
<proteinExistence type="predicted"/>
<evidence type="ECO:0000259" key="2">
    <source>
        <dbReference type="Pfam" id="PF13439"/>
    </source>
</evidence>
<dbReference type="RefSeq" id="WP_317488374.1">
    <property type="nucleotide sequence ID" value="NZ_CP136051.1"/>
</dbReference>
<feature type="domain" description="Glycosyltransferase subfamily 4-like N-terminal" evidence="2">
    <location>
        <begin position="16"/>
        <end position="174"/>
    </location>
</feature>
<dbReference type="Pfam" id="PF13439">
    <property type="entry name" value="Glyco_transf_4"/>
    <property type="match status" value="1"/>
</dbReference>
<reference evidence="3 4" key="1">
    <citation type="journal article" date="2023" name="Microbiol. Resour. Announc.">
        <title>Complete Genome Sequence of Imperialibacter roseus strain P4T.</title>
        <authorList>
            <person name="Tizabi D.R."/>
            <person name="Bachvaroff T."/>
            <person name="Hill R.T."/>
        </authorList>
    </citation>
    <scope>NUCLEOTIDE SEQUENCE [LARGE SCALE GENOMIC DNA]</scope>
    <source>
        <strain evidence="3 4">P4T</strain>
    </source>
</reference>
<evidence type="ECO:0000313" key="4">
    <source>
        <dbReference type="Proteomes" id="UP001302349"/>
    </source>
</evidence>
<dbReference type="Gene3D" id="3.40.50.2000">
    <property type="entry name" value="Glycogen Phosphorylase B"/>
    <property type="match status" value="2"/>
</dbReference>
<dbReference type="EMBL" id="CP136051">
    <property type="protein sequence ID" value="WOK05616.1"/>
    <property type="molecule type" value="Genomic_DNA"/>
</dbReference>
<keyword evidence="3" id="KW-0328">Glycosyltransferase</keyword>
<dbReference type="PANTHER" id="PTHR45947:SF14">
    <property type="entry name" value="SLL1723 PROTEIN"/>
    <property type="match status" value="1"/>
</dbReference>
<dbReference type="InterPro" id="IPR028098">
    <property type="entry name" value="Glyco_trans_4-like_N"/>
</dbReference>
<dbReference type="GO" id="GO:0016757">
    <property type="term" value="F:glycosyltransferase activity"/>
    <property type="evidence" value="ECO:0007669"/>
    <property type="project" value="UniProtKB-KW"/>
</dbReference>
<sequence>MRICIARSHKDVLTQTFIRNQIKGLSERAEVFPIYSGRLPQRSDDGKLLSPYPVWLIHQIYKWITGRQNNYFGNYGILRFLKNNKVEVLLVNFGTTASYFVPICNQANVPLVAHFHGRDASKSNVFKRYIHGYQELFKYAAAIVAVSSEMKNKLIQVGASADKIHIIPYGVDLSIFRPSDKPKTDQPIFLTVGRFVEKKSPQSTIKAFAIVLRSVPACRLIMVGDKSGEFDQCVQLVNELGIQQSVEFAGALPHAEIIDFMNRATVFVQHSVRSRDGDMEGTPNSILEAGACGLPVVSTLHGGIKDAVIEGETGYLVAEHDIEGMARQMLRLAQDSGLAVEMGRKARLRIEREYNIHTQADKLFHLLQTVAGKSN</sequence>
<feature type="domain" description="Glycosyl transferase family 1" evidence="1">
    <location>
        <begin position="178"/>
        <end position="348"/>
    </location>
</feature>
<evidence type="ECO:0000313" key="3">
    <source>
        <dbReference type="EMBL" id="WOK05616.1"/>
    </source>
</evidence>
<dbReference type="InterPro" id="IPR050194">
    <property type="entry name" value="Glycosyltransferase_grp1"/>
</dbReference>
<evidence type="ECO:0000259" key="1">
    <source>
        <dbReference type="Pfam" id="PF00534"/>
    </source>
</evidence>
<gene>
    <name evidence="3" type="ORF">RT717_21300</name>
</gene>
<keyword evidence="3" id="KW-0808">Transferase</keyword>
<name>A0ABZ0IPH1_9BACT</name>
<protein>
    <submittedName>
        <fullName evidence="3">Glycosyltransferase</fullName>
        <ecNumber evidence="3">2.4.-.-</ecNumber>
    </submittedName>
</protein>
<dbReference type="SUPFAM" id="SSF53756">
    <property type="entry name" value="UDP-Glycosyltransferase/glycogen phosphorylase"/>
    <property type="match status" value="1"/>
</dbReference>